<proteinExistence type="predicted"/>
<dbReference type="Proteomes" id="UP000018296">
    <property type="component" value="Unassembled WGS sequence"/>
</dbReference>
<organism evidence="1 2">
    <name type="scientific">Sporolactobacillus laevolacticus DSM 442</name>
    <dbReference type="NCBI Taxonomy" id="1395513"/>
    <lineage>
        <taxon>Bacteria</taxon>
        <taxon>Bacillati</taxon>
        <taxon>Bacillota</taxon>
        <taxon>Bacilli</taxon>
        <taxon>Bacillales</taxon>
        <taxon>Sporolactobacillaceae</taxon>
        <taxon>Sporolactobacillus</taxon>
    </lineage>
</organism>
<name>V6J603_9BACL</name>
<dbReference type="EMBL" id="AWTC01000006">
    <property type="protein sequence ID" value="EST12189.1"/>
    <property type="molecule type" value="Genomic_DNA"/>
</dbReference>
<keyword evidence="2" id="KW-1185">Reference proteome</keyword>
<dbReference type="AlphaFoldDB" id="V6J603"/>
<dbReference type="PATRIC" id="fig|1395513.3.peg.1559"/>
<reference evidence="1 2" key="1">
    <citation type="journal article" date="2013" name="Genome Announc.">
        <title>Genome Sequence of Sporolactobacillus laevolacticus DSM442, an Efficient Polymer-Grade D-Lactate Producer from Agricultural Waste Cottonseed as a Nitrogen Source.</title>
        <authorList>
            <person name="Wang H."/>
            <person name="Wang L."/>
            <person name="Ju J."/>
            <person name="Yu B."/>
            <person name="Ma Y."/>
        </authorList>
    </citation>
    <scope>NUCLEOTIDE SEQUENCE [LARGE SCALE GENOMIC DNA]</scope>
    <source>
        <strain evidence="1 2">DSM 442</strain>
    </source>
</reference>
<dbReference type="STRING" id="1395513.P343_07670"/>
<dbReference type="RefSeq" id="WP_023509807.1">
    <property type="nucleotide sequence ID" value="NZ_AWTC01000006.1"/>
</dbReference>
<dbReference type="OrthoDB" id="9151105at2"/>
<evidence type="ECO:0000313" key="1">
    <source>
        <dbReference type="EMBL" id="EST12189.1"/>
    </source>
</evidence>
<gene>
    <name evidence="1" type="ORF">P343_07670</name>
</gene>
<sequence>MNQQEIDQSLDRMTENAVSDMDKLFAVRLKTILNQIATMYQKYSNGEGELSWTDLNHFNRYQQLLTNIQGLLEMCICKTL</sequence>
<protein>
    <submittedName>
        <fullName evidence="1">Uncharacterized protein</fullName>
    </submittedName>
</protein>
<evidence type="ECO:0000313" key="2">
    <source>
        <dbReference type="Proteomes" id="UP000018296"/>
    </source>
</evidence>
<accession>V6J603</accession>
<comment type="caution">
    <text evidence="1">The sequence shown here is derived from an EMBL/GenBank/DDBJ whole genome shotgun (WGS) entry which is preliminary data.</text>
</comment>